<keyword evidence="1" id="KW-0732">Signal</keyword>
<proteinExistence type="predicted"/>
<evidence type="ECO:0000313" key="2">
    <source>
        <dbReference type="EMBL" id="MBB6253337.1"/>
    </source>
</evidence>
<dbReference type="AlphaFoldDB" id="A0A7X0B0Z0"/>
<dbReference type="RefSeq" id="WP_184803684.1">
    <property type="nucleotide sequence ID" value="NZ_JACIIZ010000011.1"/>
</dbReference>
<reference evidence="2 3" key="1">
    <citation type="submission" date="2020-08" db="EMBL/GenBank/DDBJ databases">
        <title>Genomic Encyclopedia of Type Strains, Phase IV (KMG-IV): sequencing the most valuable type-strain genomes for metagenomic binning, comparative biology and taxonomic classification.</title>
        <authorList>
            <person name="Goeker M."/>
        </authorList>
    </citation>
    <scope>NUCLEOTIDE SEQUENCE [LARGE SCALE GENOMIC DNA]</scope>
    <source>
        <strain evidence="2 3">DSM 22198</strain>
    </source>
</reference>
<evidence type="ECO:0008006" key="4">
    <source>
        <dbReference type="Google" id="ProtNLM"/>
    </source>
</evidence>
<feature type="signal peptide" evidence="1">
    <location>
        <begin position="1"/>
        <end position="20"/>
    </location>
</feature>
<protein>
    <recommendedName>
        <fullName evidence="4">PRC-barrel domain-containing protein</fullName>
    </recommendedName>
</protein>
<evidence type="ECO:0000256" key="1">
    <source>
        <dbReference type="SAM" id="SignalP"/>
    </source>
</evidence>
<organism evidence="2 3">
    <name type="scientific">Nitrospirillum iridis</name>
    <dbReference type="NCBI Taxonomy" id="765888"/>
    <lineage>
        <taxon>Bacteria</taxon>
        <taxon>Pseudomonadati</taxon>
        <taxon>Pseudomonadota</taxon>
        <taxon>Alphaproteobacteria</taxon>
        <taxon>Rhodospirillales</taxon>
        <taxon>Azospirillaceae</taxon>
        <taxon>Nitrospirillum</taxon>
    </lineage>
</organism>
<gene>
    <name evidence="2" type="ORF">FHS74_003906</name>
</gene>
<accession>A0A7X0B0Z0</accession>
<dbReference type="Proteomes" id="UP000539175">
    <property type="component" value="Unassembled WGS sequence"/>
</dbReference>
<dbReference type="EMBL" id="JACIIZ010000011">
    <property type="protein sequence ID" value="MBB6253337.1"/>
    <property type="molecule type" value="Genomic_DNA"/>
</dbReference>
<comment type="caution">
    <text evidence="2">The sequence shown here is derived from an EMBL/GenBank/DDBJ whole genome shotgun (WGS) entry which is preliminary data.</text>
</comment>
<feature type="chain" id="PRO_5030803866" description="PRC-barrel domain-containing protein" evidence="1">
    <location>
        <begin position="21"/>
        <end position="91"/>
    </location>
</feature>
<keyword evidence="3" id="KW-1185">Reference proteome</keyword>
<name>A0A7X0B0Z0_9PROT</name>
<sequence>MKKILPLLTIALGLAVPAFAQAPSDTALVGAGKPLVDANGDRIGPVYRVGDDGSVQVIVDGKLYNVPAATLSVADGKVVTSLKKKEVLGRH</sequence>
<evidence type="ECO:0000313" key="3">
    <source>
        <dbReference type="Proteomes" id="UP000539175"/>
    </source>
</evidence>